<evidence type="ECO:0000256" key="2">
    <source>
        <dbReference type="ARBA" id="ARBA00022801"/>
    </source>
</evidence>
<dbReference type="InterPro" id="IPR019800">
    <property type="entry name" value="Glyco_hydro_3_AS"/>
</dbReference>
<evidence type="ECO:0000256" key="3">
    <source>
        <dbReference type="ARBA" id="ARBA00023277"/>
    </source>
</evidence>
<keyword evidence="7" id="KW-1185">Reference proteome</keyword>
<dbReference type="KEGG" id="ssm:Spirs_1224"/>
<dbReference type="STRING" id="573413.Spirs_1224"/>
<dbReference type="PROSITE" id="PS00775">
    <property type="entry name" value="GLYCOSYL_HYDROL_F3"/>
    <property type="match status" value="1"/>
</dbReference>
<protein>
    <submittedName>
        <fullName evidence="6">Glycoside hydrolase family 3 domain protein</fullName>
    </submittedName>
</protein>
<dbReference type="GO" id="GO:0005975">
    <property type="term" value="P:carbohydrate metabolic process"/>
    <property type="evidence" value="ECO:0007669"/>
    <property type="project" value="InterPro"/>
</dbReference>
<dbReference type="Gene3D" id="3.20.20.300">
    <property type="entry name" value="Glycoside hydrolase, family 3, N-terminal domain"/>
    <property type="match status" value="1"/>
</dbReference>
<keyword evidence="3" id="KW-0119">Carbohydrate metabolism</keyword>
<dbReference type="Pfam" id="PF00933">
    <property type="entry name" value="Glyco_hydro_3"/>
    <property type="match status" value="1"/>
</dbReference>
<evidence type="ECO:0000313" key="7">
    <source>
        <dbReference type="Proteomes" id="UP000002318"/>
    </source>
</evidence>
<reference evidence="6 7" key="1">
    <citation type="journal article" date="2010" name="Stand. Genomic Sci.">
        <title>Complete genome sequence of Spirochaeta smaragdinae type strain (SEBR 4228).</title>
        <authorList>
            <person name="Mavromatis K."/>
            <person name="Yasawong M."/>
            <person name="Chertkov O."/>
            <person name="Lapidus A."/>
            <person name="Lucas S."/>
            <person name="Nolan M."/>
            <person name="Del Rio T.G."/>
            <person name="Tice H."/>
            <person name="Cheng J.F."/>
            <person name="Pitluck S."/>
            <person name="Liolios K."/>
            <person name="Ivanova N."/>
            <person name="Tapia R."/>
            <person name="Han C."/>
            <person name="Bruce D."/>
            <person name="Goodwin L."/>
            <person name="Pati A."/>
            <person name="Chen A."/>
            <person name="Palaniappan K."/>
            <person name="Land M."/>
            <person name="Hauser L."/>
            <person name="Chang Y.J."/>
            <person name="Jeffries C.D."/>
            <person name="Detter J.C."/>
            <person name="Rohde M."/>
            <person name="Brambilla E."/>
            <person name="Spring S."/>
            <person name="Goker M."/>
            <person name="Sikorski J."/>
            <person name="Woyke T."/>
            <person name="Bristow J."/>
            <person name="Eisen J.A."/>
            <person name="Markowitz V."/>
            <person name="Hugenholtz P."/>
            <person name="Klenk H.P."/>
            <person name="Kyrpides N.C."/>
        </authorList>
    </citation>
    <scope>NUCLEOTIDE SEQUENCE [LARGE SCALE GENOMIC DNA]</scope>
    <source>
        <strain evidence="7">DSM 11293 / JCM 15392 / SEBR 4228</strain>
    </source>
</reference>
<dbReference type="FunFam" id="2.60.40.10:FF:000495">
    <property type="entry name" value="Periplasmic beta-glucosidase"/>
    <property type="match status" value="1"/>
</dbReference>
<keyword evidence="2 4" id="KW-0378">Hydrolase</keyword>
<accession>E1R2R9</accession>
<dbReference type="InterPro" id="IPR002772">
    <property type="entry name" value="Glyco_hydro_3_C"/>
</dbReference>
<dbReference type="EMBL" id="CP002116">
    <property type="protein sequence ID" value="ADK80351.1"/>
    <property type="molecule type" value="Genomic_DNA"/>
</dbReference>
<dbReference type="RefSeq" id="WP_013253815.1">
    <property type="nucleotide sequence ID" value="NC_014364.1"/>
</dbReference>
<gene>
    <name evidence="6" type="ordered locus">Spirs_1224</name>
</gene>
<dbReference type="SUPFAM" id="SSF52279">
    <property type="entry name" value="Beta-D-glucan exohydrolase, C-terminal domain"/>
    <property type="match status" value="1"/>
</dbReference>
<dbReference type="InterPro" id="IPR001764">
    <property type="entry name" value="Glyco_hydro_3_N"/>
</dbReference>
<dbReference type="Proteomes" id="UP000002318">
    <property type="component" value="Chromosome"/>
</dbReference>
<dbReference type="InterPro" id="IPR036962">
    <property type="entry name" value="Glyco_hydro_3_N_sf"/>
</dbReference>
<name>E1R2R9_SEDSS</name>
<dbReference type="InterPro" id="IPR036881">
    <property type="entry name" value="Glyco_hydro_3_C_sf"/>
</dbReference>
<evidence type="ECO:0000256" key="1">
    <source>
        <dbReference type="ARBA" id="ARBA00005336"/>
    </source>
</evidence>
<dbReference type="PANTHER" id="PTHR42715">
    <property type="entry name" value="BETA-GLUCOSIDASE"/>
    <property type="match status" value="1"/>
</dbReference>
<dbReference type="InterPro" id="IPR050288">
    <property type="entry name" value="Cellulose_deg_GH3"/>
</dbReference>
<dbReference type="HOGENOM" id="CLU_004542_4_1_12"/>
<dbReference type="InterPro" id="IPR017853">
    <property type="entry name" value="GH"/>
</dbReference>
<dbReference type="InterPro" id="IPR013783">
    <property type="entry name" value="Ig-like_fold"/>
</dbReference>
<dbReference type="PANTHER" id="PTHR42715:SF10">
    <property type="entry name" value="BETA-GLUCOSIDASE"/>
    <property type="match status" value="1"/>
</dbReference>
<keyword evidence="4" id="KW-0326">Glycosidase</keyword>
<comment type="similarity">
    <text evidence="1 4">Belongs to the glycosyl hydrolase 3 family.</text>
</comment>
<sequence>MTGTRAIETILGQMSLDEKLRLCTGDGLWHTAAFPSLGVPAVLMSDGTSGVRLQKESKGPDDTDFAYNAINSSFDSDEALTCTYAATCFPSGSTISCSWDTELIQEVGRAIAEECRALGIRLLLGPGINIRRHPLTARNFEYYSEDPFLTGRMGAAMVKGLAERGVGAVVKHFACHHSDSNRTRVDEICDRRTLHEIYLAAFEYIVKTAHPVGVMSSYNKINGVYASANHWLLTEVLRDRWGFDGFVISDWGGVPDPVAASKAGLDLQMPESLGSKAYLRERILAGELDEAHIDGRVRNILRMVFRLEAMRQEGGQVDTRMHHDLARRAAAESIVLLRNENHVLPLSASCGTIAVIGELALSPLYQGTGCAIVNSRRVDTPLDCIKEQAPAETKVLFSRGYRGAGEDDGGGAGGEDTSMVEEARACAASSDVVVFFLGSFLPPESDHYNREHMRVEASHERVLEAVLSTGKPVVVILQSGDAVEMAWSDRVDALLMTGFGGEGVGDAIARVLFGTVNPSGRLPVTIPKSLRQTPAFTSFPGDGFNLVVGEGIFTGYRYYDYRGLEPLFPFGYGLSYTRFTYGDVKLSSETVRLPECLEIAVEVENSGEFFGKEVVQLYLSQSSPRIPRPVRELKGFAKLSLAPGEKKRACFTLCERDFSYFDESRDGWSADSDAFLIEIGSSSRNIKASVPVRIIAPPKPLRILNAESGFSEILESPISRDMLFEFLIDRGIIARSDVTEALEHALRKSFWGLYSYLDMNGNGKVSLPMVRDLTGTMNRAIEAAAQGAV</sequence>
<evidence type="ECO:0000313" key="6">
    <source>
        <dbReference type="EMBL" id="ADK80351.1"/>
    </source>
</evidence>
<dbReference type="SMART" id="SM01217">
    <property type="entry name" value="Fn3_like"/>
    <property type="match status" value="1"/>
</dbReference>
<dbReference type="GO" id="GO:0008422">
    <property type="term" value="F:beta-glucosidase activity"/>
    <property type="evidence" value="ECO:0007669"/>
    <property type="project" value="UniProtKB-ARBA"/>
</dbReference>
<dbReference type="PRINTS" id="PR00133">
    <property type="entry name" value="GLHYDRLASE3"/>
</dbReference>
<feature type="domain" description="Fibronectin type III-like" evidence="5">
    <location>
        <begin position="613"/>
        <end position="683"/>
    </location>
</feature>
<proteinExistence type="inferred from homology"/>
<evidence type="ECO:0000259" key="5">
    <source>
        <dbReference type="SMART" id="SM01217"/>
    </source>
</evidence>
<evidence type="ECO:0000256" key="4">
    <source>
        <dbReference type="RuleBase" id="RU361161"/>
    </source>
</evidence>
<dbReference type="SUPFAM" id="SSF51445">
    <property type="entry name" value="(Trans)glycosidases"/>
    <property type="match status" value="1"/>
</dbReference>
<dbReference type="Gene3D" id="2.60.40.10">
    <property type="entry name" value="Immunoglobulins"/>
    <property type="match status" value="1"/>
</dbReference>
<dbReference type="AlphaFoldDB" id="E1R2R9"/>
<organism evidence="6 7">
    <name type="scientific">Sediminispirochaeta smaragdinae (strain DSM 11293 / JCM 15392 / SEBR 4228)</name>
    <name type="common">Spirochaeta smaragdinae</name>
    <dbReference type="NCBI Taxonomy" id="573413"/>
    <lineage>
        <taxon>Bacteria</taxon>
        <taxon>Pseudomonadati</taxon>
        <taxon>Spirochaetota</taxon>
        <taxon>Spirochaetia</taxon>
        <taxon>Spirochaetales</taxon>
        <taxon>Spirochaetaceae</taxon>
        <taxon>Sediminispirochaeta</taxon>
    </lineage>
</organism>
<dbReference type="Gene3D" id="3.40.50.1700">
    <property type="entry name" value="Glycoside hydrolase family 3 C-terminal domain"/>
    <property type="match status" value="1"/>
</dbReference>
<dbReference type="Pfam" id="PF14310">
    <property type="entry name" value="Fn3-like"/>
    <property type="match status" value="1"/>
</dbReference>
<dbReference type="Pfam" id="PF01915">
    <property type="entry name" value="Glyco_hydro_3_C"/>
    <property type="match status" value="1"/>
</dbReference>
<dbReference type="InterPro" id="IPR026891">
    <property type="entry name" value="Fn3-like"/>
</dbReference>
<dbReference type="eggNOG" id="COG1472">
    <property type="taxonomic scope" value="Bacteria"/>
</dbReference>
<dbReference type="CAZy" id="GH3">
    <property type="family name" value="Glycoside Hydrolase Family 3"/>
</dbReference>
<dbReference type="OrthoDB" id="9805821at2"/>